<dbReference type="Pfam" id="PF00067">
    <property type="entry name" value="p450"/>
    <property type="match status" value="2"/>
</dbReference>
<sequence length="517" mass="59080">MDVFRLPTPTVIGLVGILALAVVYLNPRVFGKRKYNFPPGPPGEFLLGHYRKIPFTAPFKQYAKWSKEYDSEVLYFETFGTKWIVPNSLQSAIDLLDKRGVNYSDRPKFILFEEMGWAPTLTWLRWGPQMQRHRRVLQPAFSKTQVRQHQDSQQKEALICLHNILDDAENWTGSIRQFAVAIVLNIAFGIDVDGPCSPWIKTADDAADAIGHSGAPARSIVDQFPATRHLPTWLPFMERLRYARNRRWAIEAITNIPFAQARKEVEEKIHKKCFAHDRLHVYNHNVVNGVENEFTMDDIRGSSAAIYIAGNDTTATTVILFVLYLMQNPDVQAKAQEEIDRVVGNERLPTWEDISDLPYMNLVLQETFQIYAEPFKFWPERYLANNEGGNGEPLPVGNFGFGRRVCIGRALAENSLLIVLASMLATMKIEFPLDKNGDRTLFEPEWPYLGQAPVYPPGLLRWQSFYETQQLLRKPEVEVSIRYRVGHRVQLRSAREEAAVDSGERGVKLPKSGIMMA</sequence>
<evidence type="ECO:0000256" key="3">
    <source>
        <dbReference type="ARBA" id="ARBA00023002"/>
    </source>
</evidence>
<evidence type="ECO:0000256" key="2">
    <source>
        <dbReference type="ARBA" id="ARBA00022723"/>
    </source>
</evidence>
<dbReference type="PROSITE" id="PS00086">
    <property type="entry name" value="CYTOCHROME_P450"/>
    <property type="match status" value="1"/>
</dbReference>
<dbReference type="GeneID" id="25976285"/>
<evidence type="ECO:0000313" key="8">
    <source>
        <dbReference type="Proteomes" id="UP000007796"/>
    </source>
</evidence>
<dbReference type="GO" id="GO:0004497">
    <property type="term" value="F:monooxygenase activity"/>
    <property type="evidence" value="ECO:0007669"/>
    <property type="project" value="UniProtKB-KW"/>
</dbReference>
<evidence type="ECO:0000256" key="1">
    <source>
        <dbReference type="ARBA" id="ARBA00010617"/>
    </source>
</evidence>
<dbReference type="InterPro" id="IPR050364">
    <property type="entry name" value="Cytochrome_P450_fung"/>
</dbReference>
<dbReference type="PANTHER" id="PTHR46300:SF5">
    <property type="entry name" value="CYTOCHROME P450"/>
    <property type="match status" value="1"/>
</dbReference>
<evidence type="ECO:0000256" key="4">
    <source>
        <dbReference type="ARBA" id="ARBA00023004"/>
    </source>
</evidence>
<protein>
    <submittedName>
        <fullName evidence="7">Cytochrome p450 monooxygenase</fullName>
    </submittedName>
</protein>
<keyword evidence="3 5" id="KW-0560">Oxidoreductase</keyword>
<dbReference type="InterPro" id="IPR001128">
    <property type="entry name" value="Cyt_P450"/>
</dbReference>
<gene>
    <name evidence="7" type="ORF">CMQ_321</name>
</gene>
<evidence type="ECO:0000256" key="6">
    <source>
        <dbReference type="SAM" id="Phobius"/>
    </source>
</evidence>
<reference evidence="7 8" key="1">
    <citation type="journal article" date="2011" name="Proc. Natl. Acad. Sci. U.S.A.">
        <title>Genome and transcriptome analyses of the mountain pine beetle-fungal symbiont Grosmannia clavigera, a lodgepole pine pathogen.</title>
        <authorList>
            <person name="DiGuistini S."/>
            <person name="Wang Y."/>
            <person name="Liao N.Y."/>
            <person name="Taylor G."/>
            <person name="Tanguay P."/>
            <person name="Feau N."/>
            <person name="Henrissat B."/>
            <person name="Chan S.K."/>
            <person name="Hesse-Orce U."/>
            <person name="Alamouti S.M."/>
            <person name="Tsui C.K.M."/>
            <person name="Docking R.T."/>
            <person name="Levasseur A."/>
            <person name="Haridas S."/>
            <person name="Robertson G."/>
            <person name="Birol I."/>
            <person name="Holt R.A."/>
            <person name="Marra M.A."/>
            <person name="Hamelin R.C."/>
            <person name="Hirst M."/>
            <person name="Jones S.J.M."/>
            <person name="Bohlmann J."/>
            <person name="Breuil C."/>
        </authorList>
    </citation>
    <scope>NUCLEOTIDE SEQUENCE [LARGE SCALE GENOMIC DNA]</scope>
    <source>
        <strain evidence="8">kw1407 / UAMH 11150</strain>
    </source>
</reference>
<dbReference type="InterPro" id="IPR017972">
    <property type="entry name" value="Cyt_P450_CS"/>
</dbReference>
<dbReference type="GO" id="GO:0016705">
    <property type="term" value="F:oxidoreductase activity, acting on paired donors, with incorporation or reduction of molecular oxygen"/>
    <property type="evidence" value="ECO:0007669"/>
    <property type="project" value="InterPro"/>
</dbReference>
<feature type="transmembrane region" description="Helical" evidence="6">
    <location>
        <begin position="6"/>
        <end position="25"/>
    </location>
</feature>
<keyword evidence="4 5" id="KW-0408">Iron</keyword>
<dbReference type="GO" id="GO:0020037">
    <property type="term" value="F:heme binding"/>
    <property type="evidence" value="ECO:0007669"/>
    <property type="project" value="InterPro"/>
</dbReference>
<dbReference type="PANTHER" id="PTHR46300">
    <property type="entry name" value="P450, PUTATIVE (EUROFUNG)-RELATED-RELATED"/>
    <property type="match status" value="1"/>
</dbReference>
<keyword evidence="2 5" id="KW-0479">Metal-binding</keyword>
<comment type="similarity">
    <text evidence="1 5">Belongs to the cytochrome P450 family.</text>
</comment>
<dbReference type="SUPFAM" id="SSF48264">
    <property type="entry name" value="Cytochrome P450"/>
    <property type="match status" value="1"/>
</dbReference>
<dbReference type="Gene3D" id="1.10.630.10">
    <property type="entry name" value="Cytochrome P450"/>
    <property type="match status" value="2"/>
</dbReference>
<dbReference type="EMBL" id="GL629807">
    <property type="protein sequence ID" value="EFX00004.1"/>
    <property type="molecule type" value="Genomic_DNA"/>
</dbReference>
<dbReference type="PRINTS" id="PR00385">
    <property type="entry name" value="P450"/>
</dbReference>
<dbReference type="InParanoid" id="F0XQT5"/>
<name>F0XQT5_GROCL</name>
<dbReference type="OrthoDB" id="2789670at2759"/>
<evidence type="ECO:0000313" key="7">
    <source>
        <dbReference type="EMBL" id="EFX00004.1"/>
    </source>
</evidence>
<proteinExistence type="inferred from homology"/>
<dbReference type="AlphaFoldDB" id="F0XQT5"/>
<keyword evidence="6" id="KW-1133">Transmembrane helix</keyword>
<keyword evidence="5" id="KW-0349">Heme</keyword>
<keyword evidence="6" id="KW-0812">Transmembrane</keyword>
<dbReference type="PRINTS" id="PR00463">
    <property type="entry name" value="EP450I"/>
</dbReference>
<feature type="transmembrane region" description="Helical" evidence="6">
    <location>
        <begin position="304"/>
        <end position="326"/>
    </location>
</feature>
<keyword evidence="6" id="KW-0472">Membrane</keyword>
<dbReference type="InterPro" id="IPR002401">
    <property type="entry name" value="Cyt_P450_E_grp-I"/>
</dbReference>
<accession>F0XQT5</accession>
<dbReference type="eggNOG" id="KOG0156">
    <property type="taxonomic scope" value="Eukaryota"/>
</dbReference>
<dbReference type="InterPro" id="IPR036396">
    <property type="entry name" value="Cyt_P450_sf"/>
</dbReference>
<dbReference type="GO" id="GO:0005506">
    <property type="term" value="F:iron ion binding"/>
    <property type="evidence" value="ECO:0007669"/>
    <property type="project" value="InterPro"/>
</dbReference>
<evidence type="ECO:0000256" key="5">
    <source>
        <dbReference type="RuleBase" id="RU000461"/>
    </source>
</evidence>
<dbReference type="RefSeq" id="XP_014169169.1">
    <property type="nucleotide sequence ID" value="XM_014313694.1"/>
</dbReference>
<dbReference type="STRING" id="655863.F0XQT5"/>
<organism evidence="8">
    <name type="scientific">Grosmannia clavigera (strain kw1407 / UAMH 11150)</name>
    <name type="common">Blue stain fungus</name>
    <name type="synonym">Graphiocladiella clavigera</name>
    <dbReference type="NCBI Taxonomy" id="655863"/>
    <lineage>
        <taxon>Eukaryota</taxon>
        <taxon>Fungi</taxon>
        <taxon>Dikarya</taxon>
        <taxon>Ascomycota</taxon>
        <taxon>Pezizomycotina</taxon>
        <taxon>Sordariomycetes</taxon>
        <taxon>Sordariomycetidae</taxon>
        <taxon>Ophiostomatales</taxon>
        <taxon>Ophiostomataceae</taxon>
        <taxon>Leptographium</taxon>
    </lineage>
</organism>
<keyword evidence="5 7" id="KW-0503">Monooxygenase</keyword>
<keyword evidence="8" id="KW-1185">Reference proteome</keyword>
<dbReference type="HOGENOM" id="CLU_001570_2_3_1"/>
<dbReference type="Proteomes" id="UP000007796">
    <property type="component" value="Unassembled WGS sequence"/>
</dbReference>